<accession>A0A1X7U9V1</accession>
<evidence type="ECO:0000256" key="7">
    <source>
        <dbReference type="ARBA" id="ARBA00022801"/>
    </source>
</evidence>
<evidence type="ECO:0000256" key="6">
    <source>
        <dbReference type="ARBA" id="ARBA00022737"/>
    </source>
</evidence>
<feature type="domain" description="SRCR" evidence="18">
    <location>
        <begin position="904"/>
        <end position="1004"/>
    </location>
</feature>
<feature type="domain" description="SRCR" evidence="18">
    <location>
        <begin position="284"/>
        <end position="389"/>
    </location>
</feature>
<keyword evidence="3" id="KW-0812">Transmembrane</keyword>
<dbReference type="PANTHER" id="PTHR10127">
    <property type="entry name" value="DISCOIDIN, CUB, EGF, LAMININ , AND ZINC METALLOPROTEASE DOMAIN CONTAINING"/>
    <property type="match status" value="1"/>
</dbReference>
<dbReference type="InterPro" id="IPR036772">
    <property type="entry name" value="SRCR-like_dom_sf"/>
</dbReference>
<dbReference type="Pfam" id="PF01400">
    <property type="entry name" value="Astacin"/>
    <property type="match status" value="3"/>
</dbReference>
<feature type="binding site" evidence="16">
    <location>
        <position position="699"/>
    </location>
    <ligand>
        <name>Zn(2+)</name>
        <dbReference type="ChEBI" id="CHEBI:29105"/>
        <note>catalytic</note>
    </ligand>
</feature>
<feature type="domain" description="SRCR" evidence="18">
    <location>
        <begin position="599"/>
        <end position="667"/>
    </location>
</feature>
<dbReference type="PROSITE" id="PS50287">
    <property type="entry name" value="SRCR_2"/>
    <property type="match status" value="4"/>
</dbReference>
<name>A0A1X7U9V1_AMPQE</name>
<feature type="domain" description="Peptidase M12A" evidence="19">
    <location>
        <begin position="418"/>
        <end position="639"/>
    </location>
</feature>
<keyword evidence="4 16" id="KW-0479">Metal-binding</keyword>
<evidence type="ECO:0000256" key="2">
    <source>
        <dbReference type="ARBA" id="ARBA00022670"/>
    </source>
</evidence>
<keyword evidence="14" id="KW-0325">Glycoprotein</keyword>
<keyword evidence="8 16" id="KW-0862">Zinc</keyword>
<sequence length="1014" mass="114554">MKGEIAVILFLTLTVFGRQIPSVVDQDAADTEECANREIIKAPDEVDDPVVIDGDILVSKEQAAIYYESGWDGLVNSEAWNTNLYKWNKRIPYQISKEIKDPSDSKMRSMHLNIRSSLQEITQRTCLSFEPAGCIDFTYLYFAKGDECYTYLGAPVFGARTVYLGYSCGGGSSRARTPAHEAMHTMGRYHEQTRPDRDTYVTINANSCDDQMKKNNKADTLNIGYDYSSVMHYSRWQCSLSRPDKPSMTYKKWTGNADYVGQRQVLSAKDVEHIKVYYCPSMMMRLVGGRDNSEGRLEVNNEEVWGTVCSHGFDTNDANVVCKYLGRPGVEEVYSAAHIQNIQSAQDSPIWMSDLECTGQEDNPFTCSQKVMKHHTNCDHNQDVAIRCSKAARLIGAPDEVDDPVVIDGDILVSKEQAAIYYESGWDGLVNSEAWDKKTYRWYTRIPYQISKSIADSTDLQMTAIKDNIKSSMDEIQKKTCVTFEPAGCTDFAYLYIDKGDECYTYVGAPLIGARTIYLAYSCAGYTHRARTPAHEIMHTMGRYHEQTRSDRNTYVTIKNDNTCPNQMAKNDNADTLKIAYDYNSVMHYSRCHKFGYPEANVACRMMGYSSAVQVFTNEESEYDDTVDNKIVVSQLKCDGTENHLSDCYIRHAHICHRGKPVYLECTECYNGKPKSGRRSIYLNFECSGTEERKGEAAHQILHAMGRYHENNRPDRDDFISIASDNTCPSSFEKHSDALTYHIGYDYYSIMHHNPRQCSACSIGRSSFTILKTGITYNSVGQRKALSKSDIAHVKAVFCPSMMMRLVGGEGSYEGRLEVNDDEVWASVCSSSFNTNEASVVCRYLGHPNVQDVYSAEEMPARFAVSQRTAVWSKEFECTGDEVNPFTCTKNKVKSASKCNDVAIRCFKAARFIDENDDSGRLEVFHEEKWDSVCSHNFGRKEANVACRMMGYSSAVEAYTDRYNDAAHSESRSQFTCKGDENHLSDCEYTHDCPGGGSVFLKCTNCKLRNNSER</sequence>
<feature type="signal peptide" evidence="17">
    <location>
        <begin position="1"/>
        <end position="17"/>
    </location>
</feature>
<dbReference type="PROSITE" id="PS51864">
    <property type="entry name" value="ASTACIN"/>
    <property type="match status" value="3"/>
</dbReference>
<feature type="binding site" evidence="16">
    <location>
        <position position="535"/>
    </location>
    <ligand>
        <name>Zn(2+)</name>
        <dbReference type="ChEBI" id="CHEBI:29105"/>
        <note>catalytic</note>
    </ligand>
</feature>
<dbReference type="Gene3D" id="3.40.390.10">
    <property type="entry name" value="Collagenase (Catalytic Domain)"/>
    <property type="match status" value="3"/>
</dbReference>
<dbReference type="InterPro" id="IPR006026">
    <property type="entry name" value="Peptidase_Metallo"/>
</dbReference>
<dbReference type="GO" id="GO:0008270">
    <property type="term" value="F:zinc ion binding"/>
    <property type="evidence" value="ECO:0007669"/>
    <property type="project" value="UniProtKB-UniRule"/>
</dbReference>
<feature type="chain" id="PRO_5011814317" description="Metalloendopeptidase" evidence="17">
    <location>
        <begin position="18"/>
        <end position="1014"/>
    </location>
</feature>
<feature type="active site" evidence="16">
    <location>
        <position position="536"/>
    </location>
</feature>
<evidence type="ECO:0000256" key="12">
    <source>
        <dbReference type="ARBA" id="ARBA00023157"/>
    </source>
</evidence>
<dbReference type="FunFam" id="3.10.250.10:FF:000016">
    <property type="entry name" value="Scavenger receptor cysteine-rich protein type 12"/>
    <property type="match status" value="2"/>
</dbReference>
<evidence type="ECO:0000256" key="1">
    <source>
        <dbReference type="ARBA" id="ARBA00004167"/>
    </source>
</evidence>
<comment type="subcellular location">
    <subcellularLocation>
        <location evidence="1">Membrane</location>
        <topology evidence="1">Single-pass membrane protein</topology>
    </subcellularLocation>
</comment>
<dbReference type="SUPFAM" id="SSF56487">
    <property type="entry name" value="SRCR-like"/>
    <property type="match status" value="4"/>
</dbReference>
<feature type="binding site" evidence="16">
    <location>
        <position position="703"/>
    </location>
    <ligand>
        <name>Zn(2+)</name>
        <dbReference type="ChEBI" id="CHEBI:29105"/>
        <note>catalytic</note>
    </ligand>
</feature>
<evidence type="ECO:0000256" key="9">
    <source>
        <dbReference type="ARBA" id="ARBA00022989"/>
    </source>
</evidence>
<dbReference type="GO" id="GO:0004222">
    <property type="term" value="F:metalloendopeptidase activity"/>
    <property type="evidence" value="ECO:0007669"/>
    <property type="project" value="UniProtKB-UniRule"/>
</dbReference>
<dbReference type="PANTHER" id="PTHR10127:SF780">
    <property type="entry name" value="METALLOENDOPEPTIDASE"/>
    <property type="match status" value="1"/>
</dbReference>
<keyword evidence="2 16" id="KW-0645">Protease</keyword>
<dbReference type="Pfam" id="PF00530">
    <property type="entry name" value="SRCR"/>
    <property type="match status" value="4"/>
</dbReference>
<evidence type="ECO:0000259" key="19">
    <source>
        <dbReference type="PROSITE" id="PS51864"/>
    </source>
</evidence>
<dbReference type="SMART" id="SM00202">
    <property type="entry name" value="SR"/>
    <property type="match status" value="4"/>
</dbReference>
<dbReference type="OrthoDB" id="536948at2759"/>
<comment type="caution">
    <text evidence="15">Lacks conserved residue(s) required for the propagation of feature annotation.</text>
</comment>
<proteinExistence type="predicted"/>
<reference evidence="20" key="1">
    <citation type="submission" date="2017-05" db="UniProtKB">
        <authorList>
            <consortium name="EnsemblMetazoa"/>
        </authorList>
    </citation>
    <scope>IDENTIFICATION</scope>
</reference>
<dbReference type="SMART" id="SM00235">
    <property type="entry name" value="ZnMc"/>
    <property type="match status" value="2"/>
</dbReference>
<organism evidence="20">
    <name type="scientific">Amphimedon queenslandica</name>
    <name type="common">Sponge</name>
    <dbReference type="NCBI Taxonomy" id="400682"/>
    <lineage>
        <taxon>Eukaryota</taxon>
        <taxon>Metazoa</taxon>
        <taxon>Porifera</taxon>
        <taxon>Demospongiae</taxon>
        <taxon>Heteroscleromorpha</taxon>
        <taxon>Haplosclerida</taxon>
        <taxon>Niphatidae</taxon>
        <taxon>Amphimedon</taxon>
    </lineage>
</organism>
<dbReference type="InterPro" id="IPR024079">
    <property type="entry name" value="MetalloPept_cat_dom_sf"/>
</dbReference>
<dbReference type="Gene3D" id="3.10.250.10">
    <property type="entry name" value="SRCR-like domain"/>
    <property type="match status" value="3"/>
</dbReference>
<evidence type="ECO:0000256" key="11">
    <source>
        <dbReference type="ARBA" id="ARBA00023136"/>
    </source>
</evidence>
<protein>
    <recommendedName>
        <fullName evidence="17">Metalloendopeptidase</fullName>
        <ecNumber evidence="17">3.4.24.-</ecNumber>
    </recommendedName>
</protein>
<feature type="binding site" evidence="16">
    <location>
        <position position="190"/>
    </location>
    <ligand>
        <name>Zn(2+)</name>
        <dbReference type="ChEBI" id="CHEBI:29105"/>
        <note>catalytic</note>
    </ligand>
</feature>
<keyword evidence="11" id="KW-0472">Membrane</keyword>
<keyword evidence="10 16" id="KW-0482">Metalloprotease</keyword>
<keyword evidence="5 17" id="KW-0732">Signal</keyword>
<evidence type="ECO:0000256" key="13">
    <source>
        <dbReference type="ARBA" id="ARBA00023170"/>
    </source>
</evidence>
<feature type="domain" description="SRCR" evidence="18">
    <location>
        <begin position="804"/>
        <end position="907"/>
    </location>
</feature>
<evidence type="ECO:0000313" key="20">
    <source>
        <dbReference type="EnsemblMetazoa" id="Aqu2.1.24535_001"/>
    </source>
</evidence>
<evidence type="ECO:0000256" key="3">
    <source>
        <dbReference type="ARBA" id="ARBA00022692"/>
    </source>
</evidence>
<keyword evidence="7 16" id="KW-0378">Hydrolase</keyword>
<keyword evidence="12 15" id="KW-1015">Disulfide bond</keyword>
<dbReference type="EC" id="3.4.24.-" evidence="17"/>
<dbReference type="PRINTS" id="PR00258">
    <property type="entry name" value="SPERACTRCPTR"/>
</dbReference>
<dbReference type="FunFam" id="3.10.250.10:FF:000007">
    <property type="entry name" value="Soluble scavenger receptor cysteine-rich domain-containing protein SSC5D"/>
    <property type="match status" value="1"/>
</dbReference>
<feature type="disulfide bond" evidence="15">
    <location>
        <begin position="357"/>
        <end position="367"/>
    </location>
</feature>
<keyword evidence="13" id="KW-0675">Receptor</keyword>
<dbReference type="InterPro" id="IPR001190">
    <property type="entry name" value="SRCR"/>
</dbReference>
<feature type="disulfide bond" evidence="15">
    <location>
        <begin position="977"/>
        <end position="987"/>
    </location>
</feature>
<feature type="disulfide bond" evidence="15">
    <location>
        <begin position="638"/>
        <end position="648"/>
    </location>
</feature>
<dbReference type="GO" id="GO:0016020">
    <property type="term" value="C:membrane"/>
    <property type="evidence" value="ECO:0007669"/>
    <property type="project" value="UniProtKB-SubCell"/>
</dbReference>
<evidence type="ECO:0000256" key="8">
    <source>
        <dbReference type="ARBA" id="ARBA00022833"/>
    </source>
</evidence>
<comment type="cofactor">
    <cofactor evidence="16 17">
        <name>Zn(2+)</name>
        <dbReference type="ChEBI" id="CHEBI:29105"/>
    </cofactor>
    <text evidence="16 17">Binds 1 zinc ion per subunit.</text>
</comment>
<feature type="active site" evidence="16">
    <location>
        <position position="181"/>
    </location>
</feature>
<evidence type="ECO:0000256" key="5">
    <source>
        <dbReference type="ARBA" id="ARBA00022729"/>
    </source>
</evidence>
<evidence type="ECO:0000256" key="15">
    <source>
        <dbReference type="PROSITE-ProRule" id="PRU00196"/>
    </source>
</evidence>
<feature type="domain" description="Peptidase M12A" evidence="19">
    <location>
        <begin position="672"/>
        <end position="800"/>
    </location>
</feature>
<evidence type="ECO:0000256" key="17">
    <source>
        <dbReference type="RuleBase" id="RU361183"/>
    </source>
</evidence>
<evidence type="ECO:0000256" key="4">
    <source>
        <dbReference type="ARBA" id="ARBA00022723"/>
    </source>
</evidence>
<evidence type="ECO:0000259" key="18">
    <source>
        <dbReference type="PROSITE" id="PS50287"/>
    </source>
</evidence>
<feature type="disulfide bond" evidence="15">
    <location>
        <begin position="878"/>
        <end position="888"/>
    </location>
</feature>
<feature type="binding site" evidence="16">
    <location>
        <position position="545"/>
    </location>
    <ligand>
        <name>Zn(2+)</name>
        <dbReference type="ChEBI" id="CHEBI:29105"/>
        <note>catalytic</note>
    </ligand>
</feature>
<evidence type="ECO:0000256" key="14">
    <source>
        <dbReference type="ARBA" id="ARBA00023180"/>
    </source>
</evidence>
<feature type="domain" description="Peptidase M12A" evidence="19">
    <location>
        <begin position="78"/>
        <end position="280"/>
    </location>
</feature>
<feature type="binding site" evidence="16">
    <location>
        <position position="709"/>
    </location>
    <ligand>
        <name>Zn(2+)</name>
        <dbReference type="ChEBI" id="CHEBI:29105"/>
        <note>catalytic</note>
    </ligand>
</feature>
<evidence type="ECO:0000256" key="10">
    <source>
        <dbReference type="ARBA" id="ARBA00023049"/>
    </source>
</evidence>
<keyword evidence="6" id="KW-0677">Repeat</keyword>
<keyword evidence="9" id="KW-1133">Transmembrane helix</keyword>
<dbReference type="AlphaFoldDB" id="A0A1X7U9V1"/>
<dbReference type="InterPro" id="IPR001506">
    <property type="entry name" value="Peptidase_M12A"/>
</dbReference>
<dbReference type="GO" id="GO:0006508">
    <property type="term" value="P:proteolysis"/>
    <property type="evidence" value="ECO:0007669"/>
    <property type="project" value="UniProtKB-KW"/>
</dbReference>
<dbReference type="SUPFAM" id="SSF55486">
    <property type="entry name" value="Metalloproteases ('zincins'), catalytic domain"/>
    <property type="match status" value="3"/>
</dbReference>
<evidence type="ECO:0000256" key="16">
    <source>
        <dbReference type="PROSITE-ProRule" id="PRU01211"/>
    </source>
</evidence>
<feature type="binding site" evidence="16">
    <location>
        <position position="180"/>
    </location>
    <ligand>
        <name>Zn(2+)</name>
        <dbReference type="ChEBI" id="CHEBI:29105"/>
        <note>catalytic</note>
    </ligand>
</feature>
<dbReference type="PRINTS" id="PR00480">
    <property type="entry name" value="ASTACIN"/>
</dbReference>
<dbReference type="InParanoid" id="A0A1X7U9V1"/>
<feature type="binding site" evidence="16">
    <location>
        <position position="184"/>
    </location>
    <ligand>
        <name>Zn(2+)</name>
        <dbReference type="ChEBI" id="CHEBI:29105"/>
        <note>catalytic</note>
    </ligand>
</feature>
<feature type="binding site" evidence="16">
    <location>
        <position position="539"/>
    </location>
    <ligand>
        <name>Zn(2+)</name>
        <dbReference type="ChEBI" id="CHEBI:29105"/>
        <note>catalytic</note>
    </ligand>
</feature>
<dbReference type="EnsemblMetazoa" id="Aqu2.1.24535_001">
    <property type="protein sequence ID" value="Aqu2.1.24535_001"/>
    <property type="gene ID" value="Aqu2.1.24535"/>
</dbReference>
<dbReference type="PROSITE" id="PS00420">
    <property type="entry name" value="SRCR_1"/>
    <property type="match status" value="1"/>
</dbReference>